<name>A0AAD8CB38_BIOPF</name>
<keyword evidence="3" id="KW-1185">Reference proteome</keyword>
<keyword evidence="1" id="KW-0732">Signal</keyword>
<comment type="caution">
    <text evidence="2">The sequence shown here is derived from an EMBL/GenBank/DDBJ whole genome shotgun (WGS) entry which is preliminary data.</text>
</comment>
<dbReference type="EMBL" id="JASAOG010000003">
    <property type="protein sequence ID" value="KAK0069337.1"/>
    <property type="molecule type" value="Genomic_DNA"/>
</dbReference>
<protein>
    <submittedName>
        <fullName evidence="2">Uncharacterized protein</fullName>
    </submittedName>
</protein>
<accession>A0AAD8CB38</accession>
<reference evidence="2" key="1">
    <citation type="journal article" date="2023" name="PLoS Negl. Trop. Dis.">
        <title>A genome sequence for Biomphalaria pfeifferi, the major vector snail for the human-infecting parasite Schistosoma mansoni.</title>
        <authorList>
            <person name="Bu L."/>
            <person name="Lu L."/>
            <person name="Laidemitt M.R."/>
            <person name="Zhang S.M."/>
            <person name="Mutuku M."/>
            <person name="Mkoji G."/>
            <person name="Steinauer M."/>
            <person name="Loker E.S."/>
        </authorList>
    </citation>
    <scope>NUCLEOTIDE SEQUENCE</scope>
    <source>
        <strain evidence="2">KasaAsao</strain>
    </source>
</reference>
<gene>
    <name evidence="2" type="ORF">Bpfe_001519</name>
</gene>
<feature type="chain" id="PRO_5041917747" evidence="1">
    <location>
        <begin position="16"/>
        <end position="241"/>
    </location>
</feature>
<feature type="signal peptide" evidence="1">
    <location>
        <begin position="1"/>
        <end position="15"/>
    </location>
</feature>
<dbReference type="AlphaFoldDB" id="A0AAD8CB38"/>
<sequence>MISKIFVMFVPLVLAVTDPTTICLPDQVSFYNYDIQTDVLSFVTLDYKQKLMAAVTGNTSVVNDLANGKSYATDATGSCQSSDLVPRDPYPQCLPANAVPVANIYIGFGSNTLNATGWTFPYNNGVVKIGFTNDPNAPNVPIISRFVDEKGVLYSSFTVDAVANLTQPERLKVPSPCPPKLQERNLGRWNVGRTKNSHDNKCHGKRKFYRWSQQTKILQKSAHLTRCLSTVTILKKMSFPL</sequence>
<dbReference type="Proteomes" id="UP001233172">
    <property type="component" value="Unassembled WGS sequence"/>
</dbReference>
<evidence type="ECO:0000256" key="1">
    <source>
        <dbReference type="SAM" id="SignalP"/>
    </source>
</evidence>
<organism evidence="2 3">
    <name type="scientific">Biomphalaria pfeifferi</name>
    <name type="common">Bloodfluke planorb</name>
    <name type="synonym">Freshwater snail</name>
    <dbReference type="NCBI Taxonomy" id="112525"/>
    <lineage>
        <taxon>Eukaryota</taxon>
        <taxon>Metazoa</taxon>
        <taxon>Spiralia</taxon>
        <taxon>Lophotrochozoa</taxon>
        <taxon>Mollusca</taxon>
        <taxon>Gastropoda</taxon>
        <taxon>Heterobranchia</taxon>
        <taxon>Euthyneura</taxon>
        <taxon>Panpulmonata</taxon>
        <taxon>Hygrophila</taxon>
        <taxon>Lymnaeoidea</taxon>
        <taxon>Planorbidae</taxon>
        <taxon>Biomphalaria</taxon>
    </lineage>
</organism>
<proteinExistence type="predicted"/>
<reference evidence="2" key="2">
    <citation type="submission" date="2023-04" db="EMBL/GenBank/DDBJ databases">
        <authorList>
            <person name="Bu L."/>
            <person name="Lu L."/>
            <person name="Laidemitt M.R."/>
            <person name="Zhang S.M."/>
            <person name="Mutuku M."/>
            <person name="Mkoji G."/>
            <person name="Steinauer M."/>
            <person name="Loker E.S."/>
        </authorList>
    </citation>
    <scope>NUCLEOTIDE SEQUENCE</scope>
    <source>
        <strain evidence="2">KasaAsao</strain>
        <tissue evidence="2">Whole Snail</tissue>
    </source>
</reference>
<evidence type="ECO:0000313" key="3">
    <source>
        <dbReference type="Proteomes" id="UP001233172"/>
    </source>
</evidence>
<evidence type="ECO:0000313" key="2">
    <source>
        <dbReference type="EMBL" id="KAK0069337.1"/>
    </source>
</evidence>